<gene>
    <name evidence="3" type="ORF">FA13DRAFT_228708</name>
</gene>
<feature type="region of interest" description="Disordered" evidence="1">
    <location>
        <begin position="337"/>
        <end position="370"/>
    </location>
</feature>
<feature type="domain" description="C2 NT-type" evidence="2">
    <location>
        <begin position="536"/>
        <end position="577"/>
    </location>
</feature>
<feature type="region of interest" description="Disordered" evidence="1">
    <location>
        <begin position="206"/>
        <end position="308"/>
    </location>
</feature>
<dbReference type="InterPro" id="IPR039931">
    <property type="entry name" value="EEIG1/2-like"/>
</dbReference>
<feature type="region of interest" description="Disordered" evidence="1">
    <location>
        <begin position="461"/>
        <end position="494"/>
    </location>
</feature>
<evidence type="ECO:0000313" key="3">
    <source>
        <dbReference type="EMBL" id="TEB32816.1"/>
    </source>
</evidence>
<dbReference type="Proteomes" id="UP000298030">
    <property type="component" value="Unassembled WGS sequence"/>
</dbReference>
<dbReference type="AlphaFoldDB" id="A0A4Y7TF71"/>
<feature type="compositionally biased region" description="Low complexity" evidence="1">
    <location>
        <begin position="257"/>
        <end position="297"/>
    </location>
</feature>
<sequence length="636" mass="66233">MDPAAHDGDVTMGAQSTISSTATTPTPSNIQRQNSNPSTTSRSRPRNVRGLSLAPTPISHTTSSSSYTSLGESASVIAAQRGGLSATPGTPRLNAAAISRPGTPSLVRALTPLLGPPRTPGVGYAPLTPATPAGVVFSPNTPLYSPNALPPSKTAKLKSQLTSFLPARHTYFHAKITVEQLSSVPFVGGQFGVRWKFKNVHRHSAAQAEEGAHEEGQGIFGRMTSKSKGGSAKDKGKAREHPEANEFGGFHAQHQDSIASTATSSSMDTTTTSGSSSSATWSSTSMSSMGSNSSVATKTTPSTNLSRNFYSPYASASTTTMSPNSREAQYGPSQYLFNVTPAADGPSPSTTSTPSDPSSSLLFSPNAQSFSSNAAHGPTGVLSPMSPAFSVVSPTVTVMAQGRAINGNSTAPSGGTSQPAQIGHLSTARGMTRYLPLKDHSITFNFPLEAIVKMDVNRSATTATSETGDGSEGGLGLGAPEPNPYDPHSQSSTSISSMMAQANQQAKPNLQPSPLKLVVMQRVVPDDPGSVPQNPRLGAVSINLAEYVGKGKVERRFLLKESKVNATLKLAIEVNYMSGYQGYIAPPLPKAEIQGGIEGFLKQHDTLLTKKKVKDDGCVGGRQGRSVYGTRKGCPG</sequence>
<evidence type="ECO:0000313" key="4">
    <source>
        <dbReference type="Proteomes" id="UP000298030"/>
    </source>
</evidence>
<evidence type="ECO:0000256" key="1">
    <source>
        <dbReference type="SAM" id="MobiDB-lite"/>
    </source>
</evidence>
<evidence type="ECO:0000259" key="2">
    <source>
        <dbReference type="Pfam" id="PF10358"/>
    </source>
</evidence>
<dbReference type="OrthoDB" id="3365224at2759"/>
<organism evidence="3 4">
    <name type="scientific">Coprinellus micaceus</name>
    <name type="common">Glistening ink-cap mushroom</name>
    <name type="synonym">Coprinus micaceus</name>
    <dbReference type="NCBI Taxonomy" id="71717"/>
    <lineage>
        <taxon>Eukaryota</taxon>
        <taxon>Fungi</taxon>
        <taxon>Dikarya</taxon>
        <taxon>Basidiomycota</taxon>
        <taxon>Agaricomycotina</taxon>
        <taxon>Agaricomycetes</taxon>
        <taxon>Agaricomycetidae</taxon>
        <taxon>Agaricales</taxon>
        <taxon>Agaricineae</taxon>
        <taxon>Psathyrellaceae</taxon>
        <taxon>Coprinellus</taxon>
    </lineage>
</organism>
<comment type="caution">
    <text evidence="3">The sequence shown here is derived from an EMBL/GenBank/DDBJ whole genome shotgun (WGS) entry which is preliminary data.</text>
</comment>
<accession>A0A4Y7TF71</accession>
<feature type="compositionally biased region" description="Low complexity" evidence="1">
    <location>
        <begin position="340"/>
        <end position="365"/>
    </location>
</feature>
<feature type="region of interest" description="Disordered" evidence="1">
    <location>
        <begin position="1"/>
        <end position="69"/>
    </location>
</feature>
<reference evidence="3 4" key="1">
    <citation type="journal article" date="2019" name="Nat. Ecol. Evol.">
        <title>Megaphylogeny resolves global patterns of mushroom evolution.</title>
        <authorList>
            <person name="Varga T."/>
            <person name="Krizsan K."/>
            <person name="Foldi C."/>
            <person name="Dima B."/>
            <person name="Sanchez-Garcia M."/>
            <person name="Sanchez-Ramirez S."/>
            <person name="Szollosi G.J."/>
            <person name="Szarkandi J.G."/>
            <person name="Papp V."/>
            <person name="Albert L."/>
            <person name="Andreopoulos W."/>
            <person name="Angelini C."/>
            <person name="Antonin V."/>
            <person name="Barry K.W."/>
            <person name="Bougher N.L."/>
            <person name="Buchanan P."/>
            <person name="Buyck B."/>
            <person name="Bense V."/>
            <person name="Catcheside P."/>
            <person name="Chovatia M."/>
            <person name="Cooper J."/>
            <person name="Damon W."/>
            <person name="Desjardin D."/>
            <person name="Finy P."/>
            <person name="Geml J."/>
            <person name="Haridas S."/>
            <person name="Hughes K."/>
            <person name="Justo A."/>
            <person name="Karasinski D."/>
            <person name="Kautmanova I."/>
            <person name="Kiss B."/>
            <person name="Kocsube S."/>
            <person name="Kotiranta H."/>
            <person name="LaButti K.M."/>
            <person name="Lechner B.E."/>
            <person name="Liimatainen K."/>
            <person name="Lipzen A."/>
            <person name="Lukacs Z."/>
            <person name="Mihaltcheva S."/>
            <person name="Morgado L.N."/>
            <person name="Niskanen T."/>
            <person name="Noordeloos M.E."/>
            <person name="Ohm R.A."/>
            <person name="Ortiz-Santana B."/>
            <person name="Ovrebo C."/>
            <person name="Racz N."/>
            <person name="Riley R."/>
            <person name="Savchenko A."/>
            <person name="Shiryaev A."/>
            <person name="Soop K."/>
            <person name="Spirin V."/>
            <person name="Szebenyi C."/>
            <person name="Tomsovsky M."/>
            <person name="Tulloss R.E."/>
            <person name="Uehling J."/>
            <person name="Grigoriev I.V."/>
            <person name="Vagvolgyi C."/>
            <person name="Papp T."/>
            <person name="Martin F.M."/>
            <person name="Miettinen O."/>
            <person name="Hibbett D.S."/>
            <person name="Nagy L.G."/>
        </authorList>
    </citation>
    <scope>NUCLEOTIDE SEQUENCE [LARGE SCALE GENOMIC DNA]</scope>
    <source>
        <strain evidence="3 4">FP101781</strain>
    </source>
</reference>
<name>A0A4Y7TF71_COPMI</name>
<feature type="compositionally biased region" description="Basic and acidic residues" evidence="1">
    <location>
        <begin position="231"/>
        <end position="244"/>
    </location>
</feature>
<protein>
    <recommendedName>
        <fullName evidence="2">C2 NT-type domain-containing protein</fullName>
    </recommendedName>
</protein>
<dbReference type="STRING" id="71717.A0A4Y7TF71"/>
<dbReference type="PANTHER" id="PTHR21456">
    <property type="entry name" value="FAMILY WITH SEQUENCE SIMILARITY 102"/>
    <property type="match status" value="1"/>
</dbReference>
<dbReference type="Pfam" id="PF10358">
    <property type="entry name" value="NT-C2"/>
    <property type="match status" value="1"/>
</dbReference>
<keyword evidence="4" id="KW-1185">Reference proteome</keyword>
<dbReference type="InterPro" id="IPR019448">
    <property type="entry name" value="NT-C2"/>
</dbReference>
<feature type="compositionally biased region" description="Polar residues" evidence="1">
    <location>
        <begin position="298"/>
        <end position="308"/>
    </location>
</feature>
<dbReference type="EMBL" id="QPFP01000014">
    <property type="protein sequence ID" value="TEB32816.1"/>
    <property type="molecule type" value="Genomic_DNA"/>
</dbReference>
<dbReference type="PANTHER" id="PTHR21456:SF1">
    <property type="entry name" value="C2 NT-TYPE DOMAIN-CONTAINING PROTEIN"/>
    <property type="match status" value="1"/>
</dbReference>
<feature type="compositionally biased region" description="Low complexity" evidence="1">
    <location>
        <begin position="16"/>
        <end position="42"/>
    </location>
</feature>
<proteinExistence type="predicted"/>
<feature type="compositionally biased region" description="Low complexity" evidence="1">
    <location>
        <begin position="56"/>
        <end position="69"/>
    </location>
</feature>